<dbReference type="eggNOG" id="ENOG5033C46">
    <property type="taxonomic scope" value="Bacteria"/>
</dbReference>
<dbReference type="KEGG" id="das:Daes_2397"/>
<reference evidence="2 3" key="2">
    <citation type="journal article" date="2014" name="Genome Announc.">
        <title>Complete Genome Sequence of the Subsurface, Mesophilic Sulfate-Reducing Bacterium Desulfovibrio aespoeensis Aspo-2.</title>
        <authorList>
            <person name="Pedersen K."/>
            <person name="Bengtsson A."/>
            <person name="Edlund J."/>
            <person name="Rabe L."/>
            <person name="Hazen T."/>
            <person name="Chakraborty R."/>
            <person name="Goodwin L."/>
            <person name="Shapiro N."/>
        </authorList>
    </citation>
    <scope>NUCLEOTIDE SEQUENCE [LARGE SCALE GENOMIC DNA]</scope>
    <source>
        <strain evidence="3">ATCC 700646 / DSM 10631 / Aspo-2</strain>
    </source>
</reference>
<evidence type="ECO:0008006" key="4">
    <source>
        <dbReference type="Google" id="ProtNLM"/>
    </source>
</evidence>
<accession>E6VU95</accession>
<evidence type="ECO:0000256" key="1">
    <source>
        <dbReference type="SAM" id="MobiDB-lite"/>
    </source>
</evidence>
<dbReference type="Pfam" id="PF10948">
    <property type="entry name" value="DUF2635"/>
    <property type="match status" value="1"/>
</dbReference>
<dbReference type="InterPro" id="IPR024400">
    <property type="entry name" value="DUF2635"/>
</dbReference>
<dbReference type="AlphaFoldDB" id="E6VU95"/>
<dbReference type="HOGENOM" id="CLU_184380_2_0_7"/>
<reference evidence="3" key="1">
    <citation type="submission" date="2010-12" db="EMBL/GenBank/DDBJ databases">
        <title>Complete sequence of Desulfovibrio aespoeensis Aspo-2.</title>
        <authorList>
            <consortium name="US DOE Joint Genome Institute"/>
            <person name="Lucas S."/>
            <person name="Copeland A."/>
            <person name="Lapidus A."/>
            <person name="Cheng J.-F."/>
            <person name="Goodwin L."/>
            <person name="Pitluck S."/>
            <person name="Chertkov O."/>
            <person name="Misra M."/>
            <person name="Detter J.C."/>
            <person name="Han C."/>
            <person name="Tapia R."/>
            <person name="Land M."/>
            <person name="Hauser L."/>
            <person name="Kyrpides N."/>
            <person name="Ivanova N."/>
            <person name="Ovchinnikova G."/>
            <person name="Pedersen K."/>
            <person name="Jagevall S."/>
            <person name="Hazen T."/>
            <person name="Woyke T."/>
        </authorList>
    </citation>
    <scope>NUCLEOTIDE SEQUENCE [LARGE SCALE GENOMIC DNA]</scope>
    <source>
        <strain evidence="3">ATCC 700646 / DSM 10631 / Aspo-2</strain>
    </source>
</reference>
<keyword evidence="3" id="KW-1185">Reference proteome</keyword>
<dbReference type="Proteomes" id="UP000002191">
    <property type="component" value="Chromosome"/>
</dbReference>
<evidence type="ECO:0000313" key="2">
    <source>
        <dbReference type="EMBL" id="ADU63402.1"/>
    </source>
</evidence>
<dbReference type="RefSeq" id="WP_013515314.1">
    <property type="nucleotide sequence ID" value="NC_014844.1"/>
</dbReference>
<feature type="region of interest" description="Disordered" evidence="1">
    <location>
        <begin position="1"/>
        <end position="22"/>
    </location>
</feature>
<name>E6VU95_PSEA9</name>
<dbReference type="EMBL" id="CP002431">
    <property type="protein sequence ID" value="ADU63402.1"/>
    <property type="molecule type" value="Genomic_DNA"/>
</dbReference>
<protein>
    <recommendedName>
        <fullName evidence="4">DUF2635 domain-containing protein</fullName>
    </recommendedName>
</protein>
<dbReference type="STRING" id="643562.Daes_2397"/>
<organism evidence="2 3">
    <name type="scientific">Pseudodesulfovibrio aespoeensis (strain ATCC 700646 / DSM 10631 / Aspo-2)</name>
    <name type="common">Desulfovibrio aespoeensis</name>
    <dbReference type="NCBI Taxonomy" id="643562"/>
    <lineage>
        <taxon>Bacteria</taxon>
        <taxon>Pseudomonadati</taxon>
        <taxon>Thermodesulfobacteriota</taxon>
        <taxon>Desulfovibrionia</taxon>
        <taxon>Desulfovibrionales</taxon>
        <taxon>Desulfovibrionaceae</taxon>
    </lineage>
</organism>
<evidence type="ECO:0000313" key="3">
    <source>
        <dbReference type="Proteomes" id="UP000002191"/>
    </source>
</evidence>
<proteinExistence type="predicted"/>
<gene>
    <name evidence="2" type="ordered locus">Daes_2397</name>
</gene>
<sequence>MQNIFVQPAPGRQVRAPRTGQAVPAQGAIVPATTYWHRRLRDGDVVLSTGSAIGQAKAKTKTDKE</sequence>